<dbReference type="InterPro" id="IPR023271">
    <property type="entry name" value="Aquaporin-like"/>
</dbReference>
<dbReference type="Proteomes" id="UP000663846">
    <property type="component" value="Unassembled WGS sequence"/>
</dbReference>
<dbReference type="GO" id="GO:0005886">
    <property type="term" value="C:plasma membrane"/>
    <property type="evidence" value="ECO:0007669"/>
    <property type="project" value="TreeGrafter"/>
</dbReference>
<dbReference type="PANTHER" id="PTHR30520:SF6">
    <property type="entry name" value="FORMATE_NITRATE FAMILY TRANSPORTER (EUROFUNG)"/>
    <property type="match status" value="1"/>
</dbReference>
<evidence type="ECO:0000256" key="6">
    <source>
        <dbReference type="SAM" id="MobiDB-lite"/>
    </source>
</evidence>
<proteinExistence type="inferred from homology"/>
<keyword evidence="3 7" id="KW-1133">Transmembrane helix</keyword>
<keyword evidence="2 7" id="KW-0812">Transmembrane</keyword>
<evidence type="ECO:0000313" key="9">
    <source>
        <dbReference type="Proteomes" id="UP000663846"/>
    </source>
</evidence>
<protein>
    <submittedName>
        <fullName evidence="8">Uncharacterized protein</fullName>
    </submittedName>
</protein>
<evidence type="ECO:0000256" key="2">
    <source>
        <dbReference type="ARBA" id="ARBA00022692"/>
    </source>
</evidence>
<dbReference type="GO" id="GO:0015513">
    <property type="term" value="F:high-affinity secondary active nitrite transmembrane transporter activity"/>
    <property type="evidence" value="ECO:0007669"/>
    <property type="project" value="TreeGrafter"/>
</dbReference>
<evidence type="ECO:0000256" key="1">
    <source>
        <dbReference type="ARBA" id="ARBA00004141"/>
    </source>
</evidence>
<evidence type="ECO:0000256" key="4">
    <source>
        <dbReference type="ARBA" id="ARBA00023136"/>
    </source>
</evidence>
<feature type="transmembrane region" description="Helical" evidence="7">
    <location>
        <begin position="122"/>
        <end position="143"/>
    </location>
</feature>
<feature type="transmembrane region" description="Helical" evidence="7">
    <location>
        <begin position="290"/>
        <end position="308"/>
    </location>
</feature>
<gene>
    <name evidence="8" type="ORF">RDB_LOCUS73844</name>
</gene>
<keyword evidence="4 7" id="KW-0472">Membrane</keyword>
<name>A0A8H2X1T6_9AGAM</name>
<evidence type="ECO:0000256" key="7">
    <source>
        <dbReference type="SAM" id="Phobius"/>
    </source>
</evidence>
<dbReference type="PANTHER" id="PTHR30520">
    <property type="entry name" value="FORMATE TRANSPORTER-RELATED"/>
    <property type="match status" value="1"/>
</dbReference>
<reference evidence="8" key="1">
    <citation type="submission" date="2021-01" db="EMBL/GenBank/DDBJ databases">
        <authorList>
            <person name="Kaushik A."/>
        </authorList>
    </citation>
    <scope>NUCLEOTIDE SEQUENCE</scope>
    <source>
        <strain evidence="8">AG1-1C</strain>
    </source>
</reference>
<feature type="transmembrane region" description="Helical" evidence="7">
    <location>
        <begin position="249"/>
        <end position="270"/>
    </location>
</feature>
<dbReference type="EMBL" id="CAJMWS010000315">
    <property type="protein sequence ID" value="CAE6414005.1"/>
    <property type="molecule type" value="Genomic_DNA"/>
</dbReference>
<comment type="subcellular location">
    <subcellularLocation>
        <location evidence="1">Membrane</location>
        <topology evidence="1">Multi-pass membrane protein</topology>
    </subcellularLocation>
</comment>
<dbReference type="Pfam" id="PF01226">
    <property type="entry name" value="Form_Nir_trans"/>
    <property type="match status" value="1"/>
</dbReference>
<dbReference type="PROSITE" id="PS01005">
    <property type="entry name" value="FORMATE_NITRITE_TP_1"/>
    <property type="match status" value="1"/>
</dbReference>
<evidence type="ECO:0000313" key="8">
    <source>
        <dbReference type="EMBL" id="CAE6414005.1"/>
    </source>
</evidence>
<feature type="transmembrane region" description="Helical" evidence="7">
    <location>
        <begin position="83"/>
        <end position="102"/>
    </location>
</feature>
<comment type="similarity">
    <text evidence="5">Belongs to the FNT transporter (TC 1.A.16) family.</text>
</comment>
<comment type="caution">
    <text evidence="8">The sequence shown here is derived from an EMBL/GenBank/DDBJ whole genome shotgun (WGS) entry which is preliminary data.</text>
</comment>
<feature type="transmembrane region" description="Helical" evidence="7">
    <location>
        <begin position="215"/>
        <end position="237"/>
    </location>
</feature>
<dbReference type="Gene3D" id="1.20.1080.10">
    <property type="entry name" value="Glycerol uptake facilitator protein"/>
    <property type="match status" value="1"/>
</dbReference>
<feature type="transmembrane region" description="Helical" evidence="7">
    <location>
        <begin position="164"/>
        <end position="186"/>
    </location>
</feature>
<accession>A0A8H2X1T6</accession>
<feature type="region of interest" description="Disordered" evidence="6">
    <location>
        <begin position="363"/>
        <end position="410"/>
    </location>
</feature>
<dbReference type="GO" id="GO:0015707">
    <property type="term" value="P:nitrite transport"/>
    <property type="evidence" value="ECO:0007669"/>
    <property type="project" value="TreeGrafter"/>
</dbReference>
<evidence type="ECO:0000256" key="3">
    <source>
        <dbReference type="ARBA" id="ARBA00022989"/>
    </source>
</evidence>
<dbReference type="AlphaFoldDB" id="A0A8H2X1T6"/>
<evidence type="ECO:0000256" key="5">
    <source>
        <dbReference type="ARBA" id="ARBA00049660"/>
    </source>
</evidence>
<organism evidence="8 9">
    <name type="scientific">Rhizoctonia solani</name>
    <dbReference type="NCBI Taxonomy" id="456999"/>
    <lineage>
        <taxon>Eukaryota</taxon>
        <taxon>Fungi</taxon>
        <taxon>Dikarya</taxon>
        <taxon>Basidiomycota</taxon>
        <taxon>Agaricomycotina</taxon>
        <taxon>Agaricomycetes</taxon>
        <taxon>Cantharellales</taxon>
        <taxon>Ceratobasidiaceae</taxon>
        <taxon>Rhizoctonia</taxon>
    </lineage>
</organism>
<dbReference type="InterPro" id="IPR000292">
    <property type="entry name" value="For/NO2_transpt"/>
</dbReference>
<sequence>MASQRSNQPNYDVHVHPSMRPALKAYMDTAKVSASNSQFNYGVSASHAQTAPNAPADMLSGLLLEDAVLHNATKKIHNPYDKMFFLGMLAGVWVGFGGLAAVSAAGGVPEDVRARWVMLPKLLMGSFFAFALHLIIMFGGELFTGNTMILSIGVYNKVIPMRLLIINWIIIYIGNWCGCLITAYFFGYLTDLFESDSYRSFLTSVTLSKLEEHGWGVLFLKAIPANAMVCMAVMLGLASRDSAGKIMALWFPVVMFVLCGFEHCVANMFFTSLGLMYGAPSTIRRQWFNQSAAIPGNLIGGAIVIGLAEHLMNHWRSPIFRTKEGAGTLAAHDVESTRRARDVREVHPADLVARVRAIIHAEHHSHSHPHAAGPSELKNRGDGSSNKSEEGVCTTSTGTPIPEQRYNGGAHLSLSEGHEEALERRKAMRAQLGMKGFAAWFGHGSKSEEKADPSNNV</sequence>
<dbReference type="InterPro" id="IPR024002">
    <property type="entry name" value="For/NO2_transpt_CS"/>
</dbReference>